<evidence type="ECO:0000256" key="1">
    <source>
        <dbReference type="SAM" id="Phobius"/>
    </source>
</evidence>
<name>A0ABQ3XNI2_9ACTN</name>
<dbReference type="Proteomes" id="UP000612282">
    <property type="component" value="Unassembled WGS sequence"/>
</dbReference>
<feature type="transmembrane region" description="Helical" evidence="1">
    <location>
        <begin position="29"/>
        <end position="55"/>
    </location>
</feature>
<proteinExistence type="predicted"/>
<keyword evidence="1" id="KW-0812">Transmembrane</keyword>
<evidence type="ECO:0000313" key="2">
    <source>
        <dbReference type="EMBL" id="GID60072.1"/>
    </source>
</evidence>
<keyword evidence="3" id="KW-1185">Reference proteome</keyword>
<evidence type="ECO:0000313" key="3">
    <source>
        <dbReference type="Proteomes" id="UP000612282"/>
    </source>
</evidence>
<comment type="caution">
    <text evidence="2">The sequence shown here is derived from an EMBL/GenBank/DDBJ whole genome shotgun (WGS) entry which is preliminary data.</text>
</comment>
<accession>A0ABQ3XNI2</accession>
<reference evidence="2 3" key="1">
    <citation type="submission" date="2021-01" db="EMBL/GenBank/DDBJ databases">
        <title>Whole genome shotgun sequence of Actinoplanes couchii NBRC 106145.</title>
        <authorList>
            <person name="Komaki H."/>
            <person name="Tamura T."/>
        </authorList>
    </citation>
    <scope>NUCLEOTIDE SEQUENCE [LARGE SCALE GENOMIC DNA]</scope>
    <source>
        <strain evidence="2 3">NBRC 106145</strain>
    </source>
</reference>
<keyword evidence="1" id="KW-0472">Membrane</keyword>
<protein>
    <recommendedName>
        <fullName evidence="4">Acyltransferase</fullName>
    </recommendedName>
</protein>
<gene>
    <name evidence="2" type="ORF">Aco03nite_084760</name>
</gene>
<evidence type="ECO:0008006" key="4">
    <source>
        <dbReference type="Google" id="ProtNLM"/>
    </source>
</evidence>
<sequence>MGTAGLLLLSALGAATVIAIPFSEAAGPDLYLTLVGGVQVVYSALGLIFAAWAGFRADLPPRIRRAWRLMLPTYALWIVVTFLYAVFPGQVFPSPPAIGQLLIQPVTFVGI</sequence>
<keyword evidence="1" id="KW-1133">Transmembrane helix</keyword>
<dbReference type="RefSeq" id="WP_203806730.1">
    <property type="nucleotide sequence ID" value="NZ_BAAAQE010000003.1"/>
</dbReference>
<feature type="transmembrane region" description="Helical" evidence="1">
    <location>
        <begin position="67"/>
        <end position="87"/>
    </location>
</feature>
<dbReference type="EMBL" id="BOMG01000103">
    <property type="protein sequence ID" value="GID60072.1"/>
    <property type="molecule type" value="Genomic_DNA"/>
</dbReference>
<organism evidence="2 3">
    <name type="scientific">Actinoplanes couchii</name>
    <dbReference type="NCBI Taxonomy" id="403638"/>
    <lineage>
        <taxon>Bacteria</taxon>
        <taxon>Bacillati</taxon>
        <taxon>Actinomycetota</taxon>
        <taxon>Actinomycetes</taxon>
        <taxon>Micromonosporales</taxon>
        <taxon>Micromonosporaceae</taxon>
        <taxon>Actinoplanes</taxon>
    </lineage>
</organism>